<dbReference type="OrthoDB" id="9808753at2"/>
<evidence type="ECO:0000313" key="4">
    <source>
        <dbReference type="Proteomes" id="UP000190367"/>
    </source>
</evidence>
<feature type="signal peptide" evidence="2">
    <location>
        <begin position="1"/>
        <end position="19"/>
    </location>
</feature>
<keyword evidence="1" id="KW-0175">Coiled coil</keyword>
<dbReference type="Proteomes" id="UP000190367">
    <property type="component" value="Unassembled WGS sequence"/>
</dbReference>
<evidence type="ECO:0000313" key="3">
    <source>
        <dbReference type="EMBL" id="SKA33438.1"/>
    </source>
</evidence>
<name>A0A1T4SZS4_9BACT</name>
<feature type="chain" id="PRO_5013250535" evidence="2">
    <location>
        <begin position="20"/>
        <end position="261"/>
    </location>
</feature>
<dbReference type="STRING" id="634771.SAMN04488128_103841"/>
<evidence type="ECO:0000256" key="1">
    <source>
        <dbReference type="SAM" id="Coils"/>
    </source>
</evidence>
<feature type="coiled-coil region" evidence="1">
    <location>
        <begin position="227"/>
        <end position="261"/>
    </location>
</feature>
<accession>A0A1T4SZS4</accession>
<sequence>MKVCLFAFVLSITSYTVHAQETLETVTTRGKTTTQRIVLGTVDDGVTKLQLVDGGMTINGGLNNAEARPAVTAGTGGREIRGRSKDHSQMDDGLLRLSAGGGTHVNTKTFIDLSGYSVVPDMFQNIVLGTSSLERMRIAANGYVGIGTKNPQSMLSVAGTITAMRVKVTTTGWADYVFDAGYVLPSLEAVEKHIQQKKHLPDIPSEAEIVKDGLDLGTMQEQQMKKIEELTLYLIAQNKQIAQLQQQLQQQDARIKELEKK</sequence>
<keyword evidence="4" id="KW-1185">Reference proteome</keyword>
<dbReference type="RefSeq" id="WP_078671166.1">
    <property type="nucleotide sequence ID" value="NZ_FUWZ01000003.1"/>
</dbReference>
<evidence type="ECO:0000256" key="2">
    <source>
        <dbReference type="SAM" id="SignalP"/>
    </source>
</evidence>
<dbReference type="AlphaFoldDB" id="A0A1T4SZS4"/>
<protein>
    <submittedName>
        <fullName evidence="3">Uncharacterized protein</fullName>
    </submittedName>
</protein>
<proteinExistence type="predicted"/>
<keyword evidence="2" id="KW-0732">Signal</keyword>
<gene>
    <name evidence="3" type="ORF">SAMN04488128_103841</name>
</gene>
<organism evidence="3 4">
    <name type="scientific">Chitinophaga eiseniae</name>
    <dbReference type="NCBI Taxonomy" id="634771"/>
    <lineage>
        <taxon>Bacteria</taxon>
        <taxon>Pseudomonadati</taxon>
        <taxon>Bacteroidota</taxon>
        <taxon>Chitinophagia</taxon>
        <taxon>Chitinophagales</taxon>
        <taxon>Chitinophagaceae</taxon>
        <taxon>Chitinophaga</taxon>
    </lineage>
</organism>
<reference evidence="4" key="1">
    <citation type="submission" date="2017-02" db="EMBL/GenBank/DDBJ databases">
        <authorList>
            <person name="Varghese N."/>
            <person name="Submissions S."/>
        </authorList>
    </citation>
    <scope>NUCLEOTIDE SEQUENCE [LARGE SCALE GENOMIC DNA]</scope>
    <source>
        <strain evidence="4">DSM 22224</strain>
    </source>
</reference>
<dbReference type="EMBL" id="FUWZ01000003">
    <property type="protein sequence ID" value="SKA33438.1"/>
    <property type="molecule type" value="Genomic_DNA"/>
</dbReference>